<sequence>MTVTQYGRLIGIDVGTKWFGIARSDLLRTVANPVGTYGSDEVFEKLEELVENEQVQKMVVGWPLTPAGEEGRAIKMVRRFLVEFREYFPDMEVVKVDERYTSKEAVRAMVEAGVPKMKRRQSDRINQAAAAIILQKYIELEKSENVRITDRYV</sequence>
<dbReference type="CDD" id="cd16964">
    <property type="entry name" value="YqgF"/>
    <property type="match status" value="1"/>
</dbReference>
<gene>
    <name evidence="7" type="ORF">SAMN06265218_104198</name>
</gene>
<organism evidence="7 8">
    <name type="scientific">Fodinibius sediminis</name>
    <dbReference type="NCBI Taxonomy" id="1214077"/>
    <lineage>
        <taxon>Bacteria</taxon>
        <taxon>Pseudomonadati</taxon>
        <taxon>Balneolota</taxon>
        <taxon>Balneolia</taxon>
        <taxon>Balneolales</taxon>
        <taxon>Balneolaceae</taxon>
        <taxon>Fodinibius</taxon>
    </lineage>
</organism>
<dbReference type="SMART" id="SM00732">
    <property type="entry name" value="YqgFc"/>
    <property type="match status" value="1"/>
</dbReference>
<evidence type="ECO:0000256" key="1">
    <source>
        <dbReference type="ARBA" id="ARBA00022490"/>
    </source>
</evidence>
<dbReference type="GO" id="GO:0004518">
    <property type="term" value="F:nuclease activity"/>
    <property type="evidence" value="ECO:0007669"/>
    <property type="project" value="UniProtKB-KW"/>
</dbReference>
<dbReference type="GO" id="GO:0016788">
    <property type="term" value="F:hydrolase activity, acting on ester bonds"/>
    <property type="evidence" value="ECO:0007669"/>
    <property type="project" value="UniProtKB-UniRule"/>
</dbReference>
<dbReference type="Pfam" id="PF03652">
    <property type="entry name" value="RuvX"/>
    <property type="match status" value="1"/>
</dbReference>
<dbReference type="NCBIfam" id="TIGR00250">
    <property type="entry name" value="RNAse_H_YqgF"/>
    <property type="match status" value="1"/>
</dbReference>
<evidence type="ECO:0000313" key="7">
    <source>
        <dbReference type="EMBL" id="SMO52374.1"/>
    </source>
</evidence>
<dbReference type="Proteomes" id="UP000317593">
    <property type="component" value="Unassembled WGS sequence"/>
</dbReference>
<comment type="function">
    <text evidence="5">Could be a nuclease involved in processing of the 5'-end of pre-16S rRNA.</text>
</comment>
<dbReference type="InterPro" id="IPR012337">
    <property type="entry name" value="RNaseH-like_sf"/>
</dbReference>
<dbReference type="InterPro" id="IPR005227">
    <property type="entry name" value="YqgF"/>
</dbReference>
<dbReference type="AlphaFoldDB" id="A0A521BYZ0"/>
<evidence type="ECO:0000259" key="6">
    <source>
        <dbReference type="SMART" id="SM00732"/>
    </source>
</evidence>
<keyword evidence="2 5" id="KW-0690">Ribosome biogenesis</keyword>
<evidence type="ECO:0000256" key="2">
    <source>
        <dbReference type="ARBA" id="ARBA00022517"/>
    </source>
</evidence>
<dbReference type="SUPFAM" id="SSF53098">
    <property type="entry name" value="Ribonuclease H-like"/>
    <property type="match status" value="1"/>
</dbReference>
<comment type="similarity">
    <text evidence="5">Belongs to the YqgF HJR family.</text>
</comment>
<dbReference type="Gene3D" id="3.30.420.140">
    <property type="entry name" value="YqgF/RNase H-like domain"/>
    <property type="match status" value="1"/>
</dbReference>
<dbReference type="EMBL" id="FXTH01000004">
    <property type="protein sequence ID" value="SMO52374.1"/>
    <property type="molecule type" value="Genomic_DNA"/>
</dbReference>
<protein>
    <recommendedName>
        <fullName evidence="5">Putative pre-16S rRNA nuclease</fullName>
        <ecNumber evidence="5">3.1.-.-</ecNumber>
    </recommendedName>
</protein>
<evidence type="ECO:0000256" key="4">
    <source>
        <dbReference type="ARBA" id="ARBA00022801"/>
    </source>
</evidence>
<evidence type="ECO:0000256" key="3">
    <source>
        <dbReference type="ARBA" id="ARBA00022722"/>
    </source>
</evidence>
<keyword evidence="3 5" id="KW-0540">Nuclease</keyword>
<dbReference type="PANTHER" id="PTHR33317">
    <property type="entry name" value="POLYNUCLEOTIDYL TRANSFERASE, RIBONUCLEASE H-LIKE SUPERFAMILY PROTEIN"/>
    <property type="match status" value="1"/>
</dbReference>
<feature type="domain" description="YqgF/RNase H-like" evidence="6">
    <location>
        <begin position="7"/>
        <end position="105"/>
    </location>
</feature>
<dbReference type="HAMAP" id="MF_00651">
    <property type="entry name" value="Nuclease_YqgF"/>
    <property type="match status" value="1"/>
</dbReference>
<dbReference type="PANTHER" id="PTHR33317:SF4">
    <property type="entry name" value="POLYNUCLEOTIDYL TRANSFERASE, RIBONUCLEASE H-LIKE SUPERFAMILY PROTEIN"/>
    <property type="match status" value="1"/>
</dbReference>
<name>A0A521BYZ0_9BACT</name>
<keyword evidence="1 5" id="KW-0963">Cytoplasm</keyword>
<comment type="subcellular location">
    <subcellularLocation>
        <location evidence="5">Cytoplasm</location>
    </subcellularLocation>
</comment>
<dbReference type="EC" id="3.1.-.-" evidence="5"/>
<keyword evidence="8" id="KW-1185">Reference proteome</keyword>
<evidence type="ECO:0000256" key="5">
    <source>
        <dbReference type="HAMAP-Rule" id="MF_00651"/>
    </source>
</evidence>
<dbReference type="GO" id="GO:0005829">
    <property type="term" value="C:cytosol"/>
    <property type="evidence" value="ECO:0007669"/>
    <property type="project" value="TreeGrafter"/>
</dbReference>
<proteinExistence type="inferred from homology"/>
<reference evidence="7 8" key="1">
    <citation type="submission" date="2017-05" db="EMBL/GenBank/DDBJ databases">
        <authorList>
            <person name="Varghese N."/>
            <person name="Submissions S."/>
        </authorList>
    </citation>
    <scope>NUCLEOTIDE SEQUENCE [LARGE SCALE GENOMIC DNA]</scope>
    <source>
        <strain evidence="7 8">DSM 21194</strain>
    </source>
</reference>
<dbReference type="GO" id="GO:0000967">
    <property type="term" value="P:rRNA 5'-end processing"/>
    <property type="evidence" value="ECO:0007669"/>
    <property type="project" value="UniProtKB-UniRule"/>
</dbReference>
<keyword evidence="4 5" id="KW-0378">Hydrolase</keyword>
<dbReference type="InterPro" id="IPR037027">
    <property type="entry name" value="YqgF/RNaseH-like_dom_sf"/>
</dbReference>
<dbReference type="InterPro" id="IPR006641">
    <property type="entry name" value="YqgF/RNaseH-like_dom"/>
</dbReference>
<evidence type="ECO:0000313" key="8">
    <source>
        <dbReference type="Proteomes" id="UP000317593"/>
    </source>
</evidence>
<accession>A0A521BYZ0</accession>